<feature type="chain" id="PRO_5046839085" evidence="3">
    <location>
        <begin position="19"/>
        <end position="604"/>
    </location>
</feature>
<dbReference type="SUPFAM" id="SSF48452">
    <property type="entry name" value="TPR-like"/>
    <property type="match status" value="2"/>
</dbReference>
<protein>
    <submittedName>
        <fullName evidence="4">Tetratricopeptide repeat-containing protein</fullName>
    </submittedName>
</protein>
<sequence>MKTLPVIAALCSVLSACAVAPSAPGAGSSAPAPVVAQNAAKPEAATPRRPRLRSGSTTPAPGEKLPIGELSEEVLFRYLSAEIADQRGDWEYAFVNMLQIAQQTRDPRLARRAAEIAITAKETDEALAAVRLWREVAPESEEAAQFYLSFILVGDDLTDARPILEQRLKEASPPTLGAVILQTQRLLARARNKPAAFTLLESVLAEYKALPEMHLALAQGALLAGDAPRAAQEARAALAIAPSSDLAALTLAQVLTDKDAALRSLADYLKANPKSREVRLAYARFLVEQKQYDTARSEFGILLKEQPKDLTVLYALGLLSAQRNDLPGAEKYLKAYLAGLEAQPDDERDPTQALMILAQISEERKDIAGALKWLDQVPQGTPQAYVMAQIRRAQLVAKNGDIDGARKLLHETKASGQDEELQLVAAEALLLREADRGAEGLTVLEEALQRFPDNTDLLYDHAMMAEKLNRLDVMETSLRRIIAIAPNNQNAYNALGYSLAERNIRLDEAYTLISKALALAPEDPFIMDSMGWVQYRLGRLKEAEELLRRAYSLRPDAEIAVHLGEVLWAMGQRDDARKLWRDASVKDPKNDTLKNTLGRLRVRL</sequence>
<feature type="repeat" description="TPR" evidence="1">
    <location>
        <begin position="524"/>
        <end position="557"/>
    </location>
</feature>
<dbReference type="InterPro" id="IPR019734">
    <property type="entry name" value="TPR_rpt"/>
</dbReference>
<dbReference type="PANTHER" id="PTHR12558">
    <property type="entry name" value="CELL DIVISION CYCLE 16,23,27"/>
    <property type="match status" value="1"/>
</dbReference>
<evidence type="ECO:0000313" key="4">
    <source>
        <dbReference type="EMBL" id="SMP68758.1"/>
    </source>
</evidence>
<dbReference type="EMBL" id="FXUL01000014">
    <property type="protein sequence ID" value="SMP68758.1"/>
    <property type="molecule type" value="Genomic_DNA"/>
</dbReference>
<comment type="caution">
    <text evidence="4">The sequence shown here is derived from an EMBL/GenBank/DDBJ whole genome shotgun (WGS) entry which is preliminary data.</text>
</comment>
<dbReference type="Pfam" id="PF14559">
    <property type="entry name" value="TPR_19"/>
    <property type="match status" value="2"/>
</dbReference>
<name>A0ABY1QI62_9BURK</name>
<dbReference type="RefSeq" id="WP_283443532.1">
    <property type="nucleotide sequence ID" value="NZ_FXUL01000014.1"/>
</dbReference>
<evidence type="ECO:0000313" key="5">
    <source>
        <dbReference type="Proteomes" id="UP001158049"/>
    </source>
</evidence>
<evidence type="ECO:0000256" key="1">
    <source>
        <dbReference type="PROSITE-ProRule" id="PRU00339"/>
    </source>
</evidence>
<feature type="signal peptide" evidence="3">
    <location>
        <begin position="1"/>
        <end position="18"/>
    </location>
</feature>
<feature type="region of interest" description="Disordered" evidence="2">
    <location>
        <begin position="28"/>
        <end position="65"/>
    </location>
</feature>
<accession>A0ABY1QI62</accession>
<dbReference type="PROSITE" id="PS50005">
    <property type="entry name" value="TPR"/>
    <property type="match status" value="1"/>
</dbReference>
<dbReference type="Proteomes" id="UP001158049">
    <property type="component" value="Unassembled WGS sequence"/>
</dbReference>
<reference evidence="4 5" key="1">
    <citation type="submission" date="2017-05" db="EMBL/GenBank/DDBJ databases">
        <authorList>
            <person name="Varghese N."/>
            <person name="Submissions S."/>
        </authorList>
    </citation>
    <scope>NUCLEOTIDE SEQUENCE [LARGE SCALE GENOMIC DNA]</scope>
    <source>
        <strain evidence="4 5">DSM 26001</strain>
    </source>
</reference>
<dbReference type="Gene3D" id="1.25.40.10">
    <property type="entry name" value="Tetratricopeptide repeat domain"/>
    <property type="match status" value="2"/>
</dbReference>
<keyword evidence="3" id="KW-0732">Signal</keyword>
<dbReference type="SMART" id="SM00028">
    <property type="entry name" value="TPR"/>
    <property type="match status" value="5"/>
</dbReference>
<keyword evidence="1" id="KW-0802">TPR repeat</keyword>
<evidence type="ECO:0000256" key="3">
    <source>
        <dbReference type="SAM" id="SignalP"/>
    </source>
</evidence>
<dbReference type="PROSITE" id="PS51257">
    <property type="entry name" value="PROKAR_LIPOPROTEIN"/>
    <property type="match status" value="1"/>
</dbReference>
<proteinExistence type="predicted"/>
<organism evidence="4 5">
    <name type="scientific">Noviherbaspirillum suwonense</name>
    <dbReference type="NCBI Taxonomy" id="1224511"/>
    <lineage>
        <taxon>Bacteria</taxon>
        <taxon>Pseudomonadati</taxon>
        <taxon>Pseudomonadota</taxon>
        <taxon>Betaproteobacteria</taxon>
        <taxon>Burkholderiales</taxon>
        <taxon>Oxalobacteraceae</taxon>
        <taxon>Noviherbaspirillum</taxon>
    </lineage>
</organism>
<keyword evidence="5" id="KW-1185">Reference proteome</keyword>
<dbReference type="InterPro" id="IPR011990">
    <property type="entry name" value="TPR-like_helical_dom_sf"/>
</dbReference>
<evidence type="ECO:0000256" key="2">
    <source>
        <dbReference type="SAM" id="MobiDB-lite"/>
    </source>
</evidence>
<dbReference type="PANTHER" id="PTHR12558:SF13">
    <property type="entry name" value="CELL DIVISION CYCLE PROTEIN 27 HOMOLOG"/>
    <property type="match status" value="1"/>
</dbReference>
<gene>
    <name evidence="4" type="ORF">SAMN06295970_11461</name>
</gene>